<dbReference type="InterPro" id="IPR005805">
    <property type="entry name" value="Rieske_Fe-S_prot_C"/>
</dbReference>
<organism evidence="8 9">
    <name type="scientific">Fibrisoma limi BUZ 3</name>
    <dbReference type="NCBI Taxonomy" id="1185876"/>
    <lineage>
        <taxon>Bacteria</taxon>
        <taxon>Pseudomonadati</taxon>
        <taxon>Bacteroidota</taxon>
        <taxon>Cytophagia</taxon>
        <taxon>Cytophagales</taxon>
        <taxon>Spirosomataceae</taxon>
        <taxon>Fibrisoma</taxon>
    </lineage>
</organism>
<dbReference type="Pfam" id="PF00355">
    <property type="entry name" value="Rieske"/>
    <property type="match status" value="1"/>
</dbReference>
<evidence type="ECO:0000313" key="8">
    <source>
        <dbReference type="EMBL" id="CCH52746.1"/>
    </source>
</evidence>
<evidence type="ECO:0000256" key="4">
    <source>
        <dbReference type="ARBA" id="ARBA00023014"/>
    </source>
</evidence>
<dbReference type="PRINTS" id="PR00162">
    <property type="entry name" value="RIESKE"/>
</dbReference>
<dbReference type="PANTHER" id="PTHR10134">
    <property type="entry name" value="CYTOCHROME B-C1 COMPLEX SUBUNIT RIESKE, MITOCHONDRIAL"/>
    <property type="match status" value="1"/>
</dbReference>
<dbReference type="AlphaFoldDB" id="I2GFS1"/>
<dbReference type="RefSeq" id="WP_009281330.1">
    <property type="nucleotide sequence ID" value="NZ_CAIT01000006.1"/>
</dbReference>
<keyword evidence="3" id="KW-0408">Iron</keyword>
<evidence type="ECO:0000259" key="7">
    <source>
        <dbReference type="PROSITE" id="PS51296"/>
    </source>
</evidence>
<dbReference type="Gene3D" id="2.102.10.10">
    <property type="entry name" value="Rieske [2Fe-2S] iron-sulphur domain"/>
    <property type="match status" value="1"/>
</dbReference>
<accession>I2GFS1</accession>
<dbReference type="OrthoDB" id="165343at2"/>
<dbReference type="eggNOG" id="COG0723">
    <property type="taxonomic scope" value="Bacteria"/>
</dbReference>
<keyword evidence="9" id="KW-1185">Reference proteome</keyword>
<keyword evidence="5" id="KW-1015">Disulfide bond</keyword>
<comment type="cofactor">
    <cofactor evidence="6">
        <name>[2Fe-2S] cluster</name>
        <dbReference type="ChEBI" id="CHEBI:190135"/>
    </cofactor>
</comment>
<dbReference type="SUPFAM" id="SSF50022">
    <property type="entry name" value="ISP domain"/>
    <property type="match status" value="1"/>
</dbReference>
<evidence type="ECO:0000256" key="3">
    <source>
        <dbReference type="ARBA" id="ARBA00023004"/>
    </source>
</evidence>
<keyword evidence="4" id="KW-0411">Iron-sulfur</keyword>
<sequence length="152" mass="16257">MQNTPSATIDRHTFIRLVGSSVGAVLLAPCALACNSGGETEPVAPEAIDFTFNWNEPNTDYANLKLKGGYVVVRNILVAQTKAGEFLAVSAKCTHQNTQLTYRSAEGQFYCPLHASRFDQTGKVINGPATIPLVVFRVAVDANSGTVRVTSV</sequence>
<dbReference type="InterPro" id="IPR017941">
    <property type="entry name" value="Rieske_2Fe-2S"/>
</dbReference>
<evidence type="ECO:0000313" key="9">
    <source>
        <dbReference type="Proteomes" id="UP000009309"/>
    </source>
</evidence>
<keyword evidence="1" id="KW-0001">2Fe-2S</keyword>
<proteinExistence type="predicted"/>
<feature type="domain" description="Rieske" evidence="7">
    <location>
        <begin position="54"/>
        <end position="147"/>
    </location>
</feature>
<dbReference type="InterPro" id="IPR014349">
    <property type="entry name" value="Rieske_Fe-S_prot"/>
</dbReference>
<dbReference type="EMBL" id="CAIT01000006">
    <property type="protein sequence ID" value="CCH52746.1"/>
    <property type="molecule type" value="Genomic_DNA"/>
</dbReference>
<dbReference type="InterPro" id="IPR036922">
    <property type="entry name" value="Rieske_2Fe-2S_sf"/>
</dbReference>
<keyword evidence="2" id="KW-0479">Metal-binding</keyword>
<dbReference type="GO" id="GO:0051537">
    <property type="term" value="F:2 iron, 2 sulfur cluster binding"/>
    <property type="evidence" value="ECO:0007669"/>
    <property type="project" value="UniProtKB-KW"/>
</dbReference>
<comment type="caution">
    <text evidence="8">The sequence shown here is derived from an EMBL/GenBank/DDBJ whole genome shotgun (WGS) entry which is preliminary data.</text>
</comment>
<reference evidence="8 9" key="1">
    <citation type="journal article" date="2012" name="J. Bacteriol.">
        <title>Genome Sequence of the Filamentous Bacterium Fibrisoma limi BUZ 3T.</title>
        <authorList>
            <person name="Filippini M."/>
            <person name="Qi W."/>
            <person name="Jaenicke S."/>
            <person name="Goesmann A."/>
            <person name="Smits T.H."/>
            <person name="Bagheri H.C."/>
        </authorList>
    </citation>
    <scope>NUCLEOTIDE SEQUENCE [LARGE SCALE GENOMIC DNA]</scope>
    <source>
        <strain evidence="9">BUZ 3T</strain>
    </source>
</reference>
<dbReference type="PROSITE" id="PS51296">
    <property type="entry name" value="RIESKE"/>
    <property type="match status" value="1"/>
</dbReference>
<dbReference type="GO" id="GO:0016020">
    <property type="term" value="C:membrane"/>
    <property type="evidence" value="ECO:0007669"/>
    <property type="project" value="InterPro"/>
</dbReference>
<evidence type="ECO:0000256" key="5">
    <source>
        <dbReference type="ARBA" id="ARBA00023157"/>
    </source>
</evidence>
<evidence type="ECO:0000256" key="2">
    <source>
        <dbReference type="ARBA" id="ARBA00022723"/>
    </source>
</evidence>
<gene>
    <name evidence="8" type="ORF">BN8_01768</name>
</gene>
<evidence type="ECO:0000256" key="1">
    <source>
        <dbReference type="ARBA" id="ARBA00022714"/>
    </source>
</evidence>
<dbReference type="Proteomes" id="UP000009309">
    <property type="component" value="Unassembled WGS sequence"/>
</dbReference>
<dbReference type="STRING" id="1185876.BN8_01768"/>
<name>I2GFS1_9BACT</name>
<dbReference type="CDD" id="cd03467">
    <property type="entry name" value="Rieske"/>
    <property type="match status" value="1"/>
</dbReference>
<dbReference type="GO" id="GO:0046872">
    <property type="term" value="F:metal ion binding"/>
    <property type="evidence" value="ECO:0007669"/>
    <property type="project" value="UniProtKB-KW"/>
</dbReference>
<evidence type="ECO:0000256" key="6">
    <source>
        <dbReference type="ARBA" id="ARBA00034078"/>
    </source>
</evidence>
<protein>
    <submittedName>
        <fullName evidence="8">Rieske (2Fe-2S) domain protein</fullName>
    </submittedName>
</protein>